<reference evidence="3 4" key="1">
    <citation type="submission" date="2020-08" db="EMBL/GenBank/DDBJ databases">
        <title>Genomic Encyclopedia of Type Strains, Phase IV (KMG-IV): sequencing the most valuable type-strain genomes for metagenomic binning, comparative biology and taxonomic classification.</title>
        <authorList>
            <person name="Goeker M."/>
        </authorList>
    </citation>
    <scope>NUCLEOTIDE SEQUENCE [LARGE SCALE GENOMIC DNA]</scope>
    <source>
        <strain evidence="3 4">DSM 105074</strain>
    </source>
</reference>
<dbReference type="RefSeq" id="WP_184174823.1">
    <property type="nucleotide sequence ID" value="NZ_JACHGF010000004.1"/>
</dbReference>
<keyword evidence="1" id="KW-1133">Transmembrane helix</keyword>
<feature type="transmembrane region" description="Helical" evidence="1">
    <location>
        <begin position="7"/>
        <end position="27"/>
    </location>
</feature>
<accession>A0A840TMM2</accession>
<gene>
    <name evidence="3" type="ORF">HNQ92_003019</name>
</gene>
<protein>
    <submittedName>
        <fullName evidence="3">Phospholipid/cholesterol/gamma-HCH transport system substrate-binding protein</fullName>
    </submittedName>
</protein>
<proteinExistence type="predicted"/>
<dbReference type="AlphaFoldDB" id="A0A840TMM2"/>
<dbReference type="InterPro" id="IPR052336">
    <property type="entry name" value="MlaD_Phospholipid_Transporter"/>
</dbReference>
<dbReference type="Proteomes" id="UP000557307">
    <property type="component" value="Unassembled WGS sequence"/>
</dbReference>
<evidence type="ECO:0000259" key="2">
    <source>
        <dbReference type="Pfam" id="PF02470"/>
    </source>
</evidence>
<dbReference type="Pfam" id="PF02470">
    <property type="entry name" value="MlaD"/>
    <property type="match status" value="1"/>
</dbReference>
<sequence length="326" mass="35365">MKISKEVKVAALVIVTLTMLYFGFNFLKGTDLFSRTHKYFIVYDDVDGLTASNPVMLNGLSVGRVQTIKILQDQGNRLLVTVDIQKEIQIREGTVATLADGGLLGGKVIQLKIANSGRELGDEDTLVAQKDPGISALLQEKALPVVMHADSLVRNLTLITAGFKETGAILNQVLRNYDQTGLVLRTTLETNQANLAALTGNLSKLTASLIETEKELKPILAKAGTFTDSLTALRLGETVATANRTIGELQQMLAAVKAGQGTAGKLVSDDKLYNNLNYSLISLNQLLANFREQPRRYINVSVFGGKKKDTGPSESPIDTTLQFKEN</sequence>
<dbReference type="PANTHER" id="PTHR33371">
    <property type="entry name" value="INTERMEMBRANE PHOSPHOLIPID TRANSPORT SYSTEM BINDING PROTEIN MLAD-RELATED"/>
    <property type="match status" value="1"/>
</dbReference>
<organism evidence="3 4">
    <name type="scientific">Rhabdobacter roseus</name>
    <dbReference type="NCBI Taxonomy" id="1655419"/>
    <lineage>
        <taxon>Bacteria</taxon>
        <taxon>Pseudomonadati</taxon>
        <taxon>Bacteroidota</taxon>
        <taxon>Cytophagia</taxon>
        <taxon>Cytophagales</taxon>
        <taxon>Cytophagaceae</taxon>
        <taxon>Rhabdobacter</taxon>
    </lineage>
</organism>
<keyword evidence="1" id="KW-0472">Membrane</keyword>
<feature type="domain" description="Mce/MlaD" evidence="2">
    <location>
        <begin position="37"/>
        <end position="112"/>
    </location>
</feature>
<evidence type="ECO:0000313" key="3">
    <source>
        <dbReference type="EMBL" id="MBB5284871.1"/>
    </source>
</evidence>
<dbReference type="InterPro" id="IPR003399">
    <property type="entry name" value="Mce/MlaD"/>
</dbReference>
<name>A0A840TMM2_9BACT</name>
<keyword evidence="4" id="KW-1185">Reference proteome</keyword>
<evidence type="ECO:0000256" key="1">
    <source>
        <dbReference type="SAM" id="Phobius"/>
    </source>
</evidence>
<comment type="caution">
    <text evidence="3">The sequence shown here is derived from an EMBL/GenBank/DDBJ whole genome shotgun (WGS) entry which is preliminary data.</text>
</comment>
<dbReference type="EMBL" id="JACHGF010000004">
    <property type="protein sequence ID" value="MBB5284871.1"/>
    <property type="molecule type" value="Genomic_DNA"/>
</dbReference>
<dbReference type="PANTHER" id="PTHR33371:SF4">
    <property type="entry name" value="INTERMEMBRANE PHOSPHOLIPID TRANSPORT SYSTEM BINDING PROTEIN MLAD"/>
    <property type="match status" value="1"/>
</dbReference>
<evidence type="ECO:0000313" key="4">
    <source>
        <dbReference type="Proteomes" id="UP000557307"/>
    </source>
</evidence>
<keyword evidence="1" id="KW-0812">Transmembrane</keyword>